<dbReference type="Proteomes" id="UP001372834">
    <property type="component" value="Unassembled WGS sequence"/>
</dbReference>
<dbReference type="AlphaFoldDB" id="A0AAN8NYK8"/>
<sequence length="69" mass="7711">MTKGKREKSIRSLLENGNIREKQLGGEYGSGPGGEQKREIAVSGRFHVYYEKLGLFTTGRTSPETRADH</sequence>
<reference evidence="2 3" key="1">
    <citation type="submission" date="2023-10" db="EMBL/GenBank/DDBJ databases">
        <title>Genomes of two closely related lineages of the louse Polyplax serrata with different host specificities.</title>
        <authorList>
            <person name="Martinu J."/>
            <person name="Tarabai H."/>
            <person name="Stefka J."/>
            <person name="Hypsa V."/>
        </authorList>
    </citation>
    <scope>NUCLEOTIDE SEQUENCE [LARGE SCALE GENOMIC DNA]</scope>
    <source>
        <strain evidence="2">HR10_N</strain>
    </source>
</reference>
<comment type="caution">
    <text evidence="2">The sequence shown here is derived from an EMBL/GenBank/DDBJ whole genome shotgun (WGS) entry which is preliminary data.</text>
</comment>
<evidence type="ECO:0000313" key="2">
    <source>
        <dbReference type="EMBL" id="KAK6628459.1"/>
    </source>
</evidence>
<gene>
    <name evidence="2" type="ORF">RUM43_002274</name>
</gene>
<evidence type="ECO:0000313" key="3">
    <source>
        <dbReference type="Proteomes" id="UP001372834"/>
    </source>
</evidence>
<name>A0AAN8NYK8_POLSC</name>
<accession>A0AAN8NYK8</accession>
<evidence type="ECO:0000256" key="1">
    <source>
        <dbReference type="SAM" id="MobiDB-lite"/>
    </source>
</evidence>
<feature type="region of interest" description="Disordered" evidence="1">
    <location>
        <begin position="1"/>
        <end position="36"/>
    </location>
</feature>
<dbReference type="EMBL" id="JAWJWE010000036">
    <property type="protein sequence ID" value="KAK6628459.1"/>
    <property type="molecule type" value="Genomic_DNA"/>
</dbReference>
<organism evidence="2 3">
    <name type="scientific">Polyplax serrata</name>
    <name type="common">Common mouse louse</name>
    <dbReference type="NCBI Taxonomy" id="468196"/>
    <lineage>
        <taxon>Eukaryota</taxon>
        <taxon>Metazoa</taxon>
        <taxon>Ecdysozoa</taxon>
        <taxon>Arthropoda</taxon>
        <taxon>Hexapoda</taxon>
        <taxon>Insecta</taxon>
        <taxon>Pterygota</taxon>
        <taxon>Neoptera</taxon>
        <taxon>Paraneoptera</taxon>
        <taxon>Psocodea</taxon>
        <taxon>Troctomorpha</taxon>
        <taxon>Phthiraptera</taxon>
        <taxon>Anoplura</taxon>
        <taxon>Polyplacidae</taxon>
        <taxon>Polyplax</taxon>
    </lineage>
</organism>
<proteinExistence type="predicted"/>
<protein>
    <submittedName>
        <fullName evidence="2">Uncharacterized protein</fullName>
    </submittedName>
</protein>